<dbReference type="AlphaFoldDB" id="A0A3A4N6N5"/>
<feature type="region of interest" description="Disordered" evidence="5">
    <location>
        <begin position="1"/>
        <end position="22"/>
    </location>
</feature>
<proteinExistence type="inferred from homology"/>
<evidence type="ECO:0000256" key="2">
    <source>
        <dbReference type="ARBA" id="ARBA00016013"/>
    </source>
</evidence>
<comment type="similarity">
    <text evidence="1">Belongs to the FlgD family.</text>
</comment>
<protein>
    <recommendedName>
        <fullName evidence="2">Basal-body rod modification protein FlgD</fullName>
    </recommendedName>
</protein>
<evidence type="ECO:0000313" key="6">
    <source>
        <dbReference type="EMBL" id="RJP15012.1"/>
    </source>
</evidence>
<evidence type="ECO:0000256" key="3">
    <source>
        <dbReference type="ARBA" id="ARBA00022795"/>
    </source>
</evidence>
<evidence type="ECO:0000256" key="5">
    <source>
        <dbReference type="SAM" id="MobiDB-lite"/>
    </source>
</evidence>
<dbReference type="Proteomes" id="UP000265882">
    <property type="component" value="Unassembled WGS sequence"/>
</dbReference>
<dbReference type="InterPro" id="IPR005648">
    <property type="entry name" value="FlgD"/>
</dbReference>
<reference evidence="6 7" key="1">
    <citation type="journal article" date="2017" name="ISME J.">
        <title>Energy and carbon metabolisms in a deep terrestrial subsurface fluid microbial community.</title>
        <authorList>
            <person name="Momper L."/>
            <person name="Jungbluth S.P."/>
            <person name="Lee M.D."/>
            <person name="Amend J.P."/>
        </authorList>
    </citation>
    <scope>NUCLEOTIDE SEQUENCE [LARGE SCALE GENOMIC DNA]</scope>
    <source>
        <strain evidence="6">SURF_5</strain>
    </source>
</reference>
<dbReference type="EMBL" id="QZKU01000139">
    <property type="protein sequence ID" value="RJP15012.1"/>
    <property type="molecule type" value="Genomic_DNA"/>
</dbReference>
<keyword evidence="6" id="KW-0966">Cell projection</keyword>
<feature type="compositionally biased region" description="Low complexity" evidence="5">
    <location>
        <begin position="1"/>
        <end position="10"/>
    </location>
</feature>
<sequence length="146" mass="15799">MISPAASAPAGGTGYTLSPGTQELGEDDFLSLLITELMNQDPMDPLADRDFIAQVAQLNTLSQTIELNENLVTLQMLEATSLVGKEIEAIGPNGDHVEGTVTGVWFIDSEPWLVIDEELVVDLDYVVRIEEAPVEEDVPDDEAGEE</sequence>
<evidence type="ECO:0000256" key="4">
    <source>
        <dbReference type="ARBA" id="ARBA00024746"/>
    </source>
</evidence>
<keyword evidence="3" id="KW-1005">Bacterial flagellum biogenesis</keyword>
<comment type="function">
    <text evidence="4">Required for flagellar hook formation. May act as a scaffolding protein.</text>
</comment>
<organism evidence="6 7">
    <name type="scientific">Abyssobacteria bacterium (strain SURF_5)</name>
    <dbReference type="NCBI Taxonomy" id="2093360"/>
    <lineage>
        <taxon>Bacteria</taxon>
        <taxon>Pseudomonadati</taxon>
        <taxon>Candidatus Hydrogenedentota</taxon>
        <taxon>Candidatus Abyssobacteria</taxon>
    </lineage>
</organism>
<evidence type="ECO:0000256" key="1">
    <source>
        <dbReference type="ARBA" id="ARBA00010577"/>
    </source>
</evidence>
<evidence type="ECO:0000313" key="7">
    <source>
        <dbReference type="Proteomes" id="UP000265882"/>
    </source>
</evidence>
<accession>A0A3A4N6N5</accession>
<gene>
    <name evidence="6" type="ORF">C4520_20605</name>
</gene>
<keyword evidence="6" id="KW-0969">Cilium</keyword>
<name>A0A3A4N6N5_ABYX5</name>
<dbReference type="GO" id="GO:0044781">
    <property type="term" value="P:bacterial-type flagellum organization"/>
    <property type="evidence" value="ECO:0007669"/>
    <property type="project" value="UniProtKB-KW"/>
</dbReference>
<dbReference type="Pfam" id="PF03963">
    <property type="entry name" value="FlgD"/>
    <property type="match status" value="1"/>
</dbReference>
<keyword evidence="6" id="KW-0282">Flagellum</keyword>
<comment type="caution">
    <text evidence="6">The sequence shown here is derived from an EMBL/GenBank/DDBJ whole genome shotgun (WGS) entry which is preliminary data.</text>
</comment>